<dbReference type="Pfam" id="PF21981">
    <property type="entry name" value="RecX_HTH3"/>
    <property type="match status" value="1"/>
</dbReference>
<evidence type="ECO:0000313" key="9">
    <source>
        <dbReference type="Proteomes" id="UP000507222"/>
    </source>
</evidence>
<organism evidence="8 10">
    <name type="scientific">Prunus armeniaca</name>
    <name type="common">Apricot</name>
    <name type="synonym">Armeniaca vulgaris</name>
    <dbReference type="NCBI Taxonomy" id="36596"/>
    <lineage>
        <taxon>Eukaryota</taxon>
        <taxon>Viridiplantae</taxon>
        <taxon>Streptophyta</taxon>
        <taxon>Embryophyta</taxon>
        <taxon>Tracheophyta</taxon>
        <taxon>Spermatophyta</taxon>
        <taxon>Magnoliopsida</taxon>
        <taxon>eudicotyledons</taxon>
        <taxon>Gunneridae</taxon>
        <taxon>Pentapetalae</taxon>
        <taxon>rosids</taxon>
        <taxon>fabids</taxon>
        <taxon>Rosales</taxon>
        <taxon>Rosaceae</taxon>
        <taxon>Amygdaloideae</taxon>
        <taxon>Amygdaleae</taxon>
        <taxon>Prunus</taxon>
    </lineage>
</organism>
<evidence type="ECO:0000256" key="2">
    <source>
        <dbReference type="ARBA" id="ARBA00009695"/>
    </source>
</evidence>
<name>A0A6J5XE30_PRUAR</name>
<comment type="similarity">
    <text evidence="2">Belongs to the RecX family.</text>
</comment>
<evidence type="ECO:0000256" key="1">
    <source>
        <dbReference type="ARBA" id="ARBA00004496"/>
    </source>
</evidence>
<evidence type="ECO:0000256" key="3">
    <source>
        <dbReference type="ARBA" id="ARBA00018111"/>
    </source>
</evidence>
<dbReference type="InterPro" id="IPR003783">
    <property type="entry name" value="Regulatory_RecX"/>
</dbReference>
<dbReference type="PANTHER" id="PTHR33602">
    <property type="entry name" value="REGULATORY PROTEIN RECX FAMILY PROTEIN"/>
    <property type="match status" value="1"/>
</dbReference>
<dbReference type="Proteomes" id="UP000507245">
    <property type="component" value="Unassembled WGS sequence"/>
</dbReference>
<dbReference type="PANTHER" id="PTHR33602:SF1">
    <property type="entry name" value="REGULATORY PROTEIN RECX FAMILY PROTEIN"/>
    <property type="match status" value="1"/>
</dbReference>
<dbReference type="GO" id="GO:0005737">
    <property type="term" value="C:cytoplasm"/>
    <property type="evidence" value="ECO:0007669"/>
    <property type="project" value="UniProtKB-SubCell"/>
</dbReference>
<dbReference type="AlphaFoldDB" id="A0A6J5XE30"/>
<sequence length="111" mass="12946">MKQVKIMKCLFLCNEALLLDQALFSKGVSKLDAENAIKLVFEEGESDNDQKLVHGLSKLSMDNLLVQQWLRGQEVPKETRKSRIFRWLQYRGFSWDVIGFLLKKLESQYPP</sequence>
<keyword evidence="4" id="KW-0963">Cytoplasm</keyword>
<keyword evidence="5" id="KW-0732">Signal</keyword>
<evidence type="ECO:0000259" key="6">
    <source>
        <dbReference type="Pfam" id="PF21981"/>
    </source>
</evidence>
<evidence type="ECO:0000313" key="10">
    <source>
        <dbReference type="Proteomes" id="UP000507245"/>
    </source>
</evidence>
<dbReference type="Proteomes" id="UP000507222">
    <property type="component" value="Unassembled WGS sequence"/>
</dbReference>
<dbReference type="EMBL" id="CAEKDK010000006">
    <property type="protein sequence ID" value="CAB4281898.1"/>
    <property type="molecule type" value="Genomic_DNA"/>
</dbReference>
<protein>
    <recommendedName>
        <fullName evidence="3">Regulatory protein RecX</fullName>
    </recommendedName>
</protein>
<evidence type="ECO:0000256" key="5">
    <source>
        <dbReference type="SAM" id="SignalP"/>
    </source>
</evidence>
<dbReference type="OrthoDB" id="543346at2759"/>
<evidence type="ECO:0000256" key="4">
    <source>
        <dbReference type="ARBA" id="ARBA00022490"/>
    </source>
</evidence>
<keyword evidence="10" id="KW-1185">Reference proteome</keyword>
<proteinExistence type="inferred from homology"/>
<gene>
    <name evidence="7" type="ORF">CURHAP_LOCUS35118</name>
    <name evidence="8" type="ORF">ORAREDHAP_LOCUS34560</name>
</gene>
<feature type="chain" id="PRO_5036388659" description="Regulatory protein RecX" evidence="5">
    <location>
        <begin position="17"/>
        <end position="111"/>
    </location>
</feature>
<dbReference type="EMBL" id="CAEKKB010000006">
    <property type="protein sequence ID" value="CAB4312206.1"/>
    <property type="molecule type" value="Genomic_DNA"/>
</dbReference>
<feature type="domain" description="RecX third three-helical" evidence="6">
    <location>
        <begin position="71"/>
        <end position="98"/>
    </location>
</feature>
<dbReference type="GO" id="GO:0006282">
    <property type="term" value="P:regulation of DNA repair"/>
    <property type="evidence" value="ECO:0007669"/>
    <property type="project" value="InterPro"/>
</dbReference>
<reference evidence="10" key="1">
    <citation type="journal article" date="2020" name="Genome Biol.">
        <title>Gamete binning: chromosome-level and haplotype-resolved genome assembly enabled by high-throughput single-cell sequencing of gamete genomes.</title>
        <authorList>
            <person name="Campoy J.A."/>
            <person name="Sun H."/>
            <person name="Goel M."/>
            <person name="Jiao W.-B."/>
            <person name="Folz-Donahue K."/>
            <person name="Wang N."/>
            <person name="Rubio M."/>
            <person name="Liu C."/>
            <person name="Kukat C."/>
            <person name="Ruiz D."/>
            <person name="Huettel B."/>
            <person name="Schneeberger K."/>
        </authorList>
    </citation>
    <scope>NUCLEOTIDE SEQUENCE [LARGE SCALE GENOMIC DNA]</scope>
    <source>
        <strain evidence="10">cv. Rojo Pasion</strain>
    </source>
</reference>
<evidence type="ECO:0000313" key="8">
    <source>
        <dbReference type="EMBL" id="CAB4312206.1"/>
    </source>
</evidence>
<feature type="signal peptide" evidence="5">
    <location>
        <begin position="1"/>
        <end position="16"/>
    </location>
</feature>
<reference evidence="8 9" key="2">
    <citation type="submission" date="2020-05" db="EMBL/GenBank/DDBJ databases">
        <authorList>
            <person name="Campoy J."/>
            <person name="Schneeberger K."/>
            <person name="Spophaly S."/>
        </authorList>
    </citation>
    <scope>NUCLEOTIDE SEQUENCE [LARGE SCALE GENOMIC DNA]</scope>
    <source>
        <strain evidence="8">PruArmRojPasFocal</strain>
    </source>
</reference>
<accession>A0A6J5XE30</accession>
<comment type="subcellular location">
    <subcellularLocation>
        <location evidence="1">Cytoplasm</location>
    </subcellularLocation>
</comment>
<dbReference type="InterPro" id="IPR053925">
    <property type="entry name" value="RecX_HTH_3rd"/>
</dbReference>
<evidence type="ECO:0000313" key="7">
    <source>
        <dbReference type="EMBL" id="CAB4281898.1"/>
    </source>
</evidence>